<evidence type="ECO:0000313" key="2">
    <source>
        <dbReference type="Proteomes" id="UP001500279"/>
    </source>
</evidence>
<gene>
    <name evidence="1" type="ORF">GCM10009107_56350</name>
</gene>
<comment type="caution">
    <text evidence="1">The sequence shown here is derived from an EMBL/GenBank/DDBJ whole genome shotgun (WGS) entry which is preliminary data.</text>
</comment>
<dbReference type="Proteomes" id="UP001500279">
    <property type="component" value="Unassembled WGS sequence"/>
</dbReference>
<name>A0ABN1KID0_9BURK</name>
<proteinExistence type="predicted"/>
<reference evidence="1 2" key="1">
    <citation type="journal article" date="2019" name="Int. J. Syst. Evol. Microbiol.">
        <title>The Global Catalogue of Microorganisms (GCM) 10K type strain sequencing project: providing services to taxonomists for standard genome sequencing and annotation.</title>
        <authorList>
            <consortium name="The Broad Institute Genomics Platform"/>
            <consortium name="The Broad Institute Genome Sequencing Center for Infectious Disease"/>
            <person name="Wu L."/>
            <person name="Ma J."/>
        </authorList>
    </citation>
    <scope>NUCLEOTIDE SEQUENCE [LARGE SCALE GENOMIC DNA]</scope>
    <source>
        <strain evidence="1 2">JCM 15503</strain>
    </source>
</reference>
<organism evidence="1 2">
    <name type="scientific">Ideonella azotifigens</name>
    <dbReference type="NCBI Taxonomy" id="513160"/>
    <lineage>
        <taxon>Bacteria</taxon>
        <taxon>Pseudomonadati</taxon>
        <taxon>Pseudomonadota</taxon>
        <taxon>Betaproteobacteria</taxon>
        <taxon>Burkholderiales</taxon>
        <taxon>Sphaerotilaceae</taxon>
        <taxon>Ideonella</taxon>
    </lineage>
</organism>
<accession>A0ABN1KID0</accession>
<dbReference type="Pfam" id="PF04338">
    <property type="entry name" value="DUF481"/>
    <property type="match status" value="1"/>
</dbReference>
<dbReference type="EMBL" id="BAAAEW010000045">
    <property type="protein sequence ID" value="GAA0767401.1"/>
    <property type="molecule type" value="Genomic_DNA"/>
</dbReference>
<sequence>MKPDGKMRYALGAGASYSSGNTSAASVNLNGEAVQATDESKLTLGGKALWSRSEGQTTAENVSLGGAYNQDFTPAWFGFGSADFLRDEFANIQARGSVHGGVGRHLIKRDDLTWDATLGIGYSQDRYFDPVVVNDELRVRYGRAELVLGEESSHKFTETTSFRQKLSYYPALDSGGGSRATLDAGLAVAMTARLSLTAGLNYRYDSDPGVGLKKGDTLFVTGISVKLD</sequence>
<dbReference type="InterPro" id="IPR007433">
    <property type="entry name" value="DUF481"/>
</dbReference>
<evidence type="ECO:0008006" key="3">
    <source>
        <dbReference type="Google" id="ProtNLM"/>
    </source>
</evidence>
<evidence type="ECO:0000313" key="1">
    <source>
        <dbReference type="EMBL" id="GAA0767401.1"/>
    </source>
</evidence>
<keyword evidence="2" id="KW-1185">Reference proteome</keyword>
<protein>
    <recommendedName>
        <fullName evidence="3">DUF481 domain-containing protein</fullName>
    </recommendedName>
</protein>